<protein>
    <submittedName>
        <fullName evidence="9">Iron chelate uptake ABC transporter family permease subunit</fullName>
    </submittedName>
</protein>
<proteinExistence type="inferred from homology"/>
<dbReference type="InterPro" id="IPR037294">
    <property type="entry name" value="ABC_BtuC-like"/>
</dbReference>
<evidence type="ECO:0000313" key="10">
    <source>
        <dbReference type="Proteomes" id="UP001172738"/>
    </source>
</evidence>
<evidence type="ECO:0000256" key="5">
    <source>
        <dbReference type="ARBA" id="ARBA00022692"/>
    </source>
</evidence>
<dbReference type="PANTHER" id="PTHR30472">
    <property type="entry name" value="FERRIC ENTEROBACTIN TRANSPORT SYSTEM PERMEASE PROTEIN"/>
    <property type="match status" value="1"/>
</dbReference>
<dbReference type="RefSeq" id="WP_301126452.1">
    <property type="nucleotide sequence ID" value="NZ_JAUHPV010000002.1"/>
</dbReference>
<dbReference type="Pfam" id="PF01032">
    <property type="entry name" value="FecCD"/>
    <property type="match status" value="1"/>
</dbReference>
<reference evidence="9" key="1">
    <citation type="submission" date="2023-06" db="EMBL/GenBank/DDBJ databases">
        <title>SYSU T00b26.</title>
        <authorList>
            <person name="Gao L."/>
            <person name="Fang B.-Z."/>
            <person name="Li W.-J."/>
        </authorList>
    </citation>
    <scope>NUCLEOTIDE SEQUENCE</scope>
    <source>
        <strain evidence="9">SYSU T00b26</strain>
    </source>
</reference>
<keyword evidence="5 8" id="KW-0812">Transmembrane</keyword>
<dbReference type="Proteomes" id="UP001172738">
    <property type="component" value="Unassembled WGS sequence"/>
</dbReference>
<feature type="transmembrane region" description="Helical" evidence="8">
    <location>
        <begin position="176"/>
        <end position="194"/>
    </location>
</feature>
<keyword evidence="7 8" id="KW-0472">Membrane</keyword>
<keyword evidence="4" id="KW-1003">Cell membrane</keyword>
<evidence type="ECO:0000256" key="2">
    <source>
        <dbReference type="ARBA" id="ARBA00007935"/>
    </source>
</evidence>
<evidence type="ECO:0000256" key="6">
    <source>
        <dbReference type="ARBA" id="ARBA00022989"/>
    </source>
</evidence>
<gene>
    <name evidence="9" type="ORF">QQX04_03875</name>
</gene>
<dbReference type="SUPFAM" id="SSF81345">
    <property type="entry name" value="ABC transporter involved in vitamin B12 uptake, BtuC"/>
    <property type="match status" value="1"/>
</dbReference>
<keyword evidence="3" id="KW-0813">Transport</keyword>
<evidence type="ECO:0000256" key="7">
    <source>
        <dbReference type="ARBA" id="ARBA00023136"/>
    </source>
</evidence>
<feature type="transmembrane region" description="Helical" evidence="8">
    <location>
        <begin position="101"/>
        <end position="119"/>
    </location>
</feature>
<feature type="transmembrane region" description="Helical" evidence="8">
    <location>
        <begin position="41"/>
        <end position="61"/>
    </location>
</feature>
<evidence type="ECO:0000256" key="4">
    <source>
        <dbReference type="ARBA" id="ARBA00022475"/>
    </source>
</evidence>
<feature type="transmembrane region" description="Helical" evidence="8">
    <location>
        <begin position="73"/>
        <end position="95"/>
    </location>
</feature>
<dbReference type="PANTHER" id="PTHR30472:SF27">
    <property type="entry name" value="PETROBACTIN IMPORT SYSTEM PERMEASE PROTEIN YCLN"/>
    <property type="match status" value="1"/>
</dbReference>
<evidence type="ECO:0000313" key="9">
    <source>
        <dbReference type="EMBL" id="MDN4472131.1"/>
    </source>
</evidence>
<evidence type="ECO:0000256" key="3">
    <source>
        <dbReference type="ARBA" id="ARBA00022448"/>
    </source>
</evidence>
<feature type="transmembrane region" description="Helical" evidence="8">
    <location>
        <begin position="286"/>
        <end position="305"/>
    </location>
</feature>
<comment type="subcellular location">
    <subcellularLocation>
        <location evidence="1">Cell membrane</location>
        <topology evidence="1">Multi-pass membrane protein</topology>
    </subcellularLocation>
</comment>
<organism evidence="9 10">
    <name type="scientific">Demequina zhanjiangensis</name>
    <dbReference type="NCBI Taxonomy" id="3051659"/>
    <lineage>
        <taxon>Bacteria</taxon>
        <taxon>Bacillati</taxon>
        <taxon>Actinomycetota</taxon>
        <taxon>Actinomycetes</taxon>
        <taxon>Micrococcales</taxon>
        <taxon>Demequinaceae</taxon>
        <taxon>Demequina</taxon>
    </lineage>
</organism>
<dbReference type="CDD" id="cd06550">
    <property type="entry name" value="TM_ABC_iron-siderophores_like"/>
    <property type="match status" value="1"/>
</dbReference>
<feature type="transmembrane region" description="Helical" evidence="8">
    <location>
        <begin position="214"/>
        <end position="247"/>
    </location>
</feature>
<evidence type="ECO:0000256" key="8">
    <source>
        <dbReference type="SAM" id="Phobius"/>
    </source>
</evidence>
<dbReference type="EMBL" id="JAUHPV010000002">
    <property type="protein sequence ID" value="MDN4472131.1"/>
    <property type="molecule type" value="Genomic_DNA"/>
</dbReference>
<comment type="caution">
    <text evidence="9">The sequence shown here is derived from an EMBL/GenBank/DDBJ whole genome shotgun (WGS) entry which is preliminary data.</text>
</comment>
<accession>A0ABT8FZ07</accession>
<keyword evidence="6 8" id="KW-1133">Transmembrane helix</keyword>
<dbReference type="InterPro" id="IPR000522">
    <property type="entry name" value="ABC_transptr_permease_BtuC"/>
</dbReference>
<dbReference type="Gene3D" id="1.10.3470.10">
    <property type="entry name" value="ABC transporter involved in vitamin B12 uptake, BtuC"/>
    <property type="match status" value="1"/>
</dbReference>
<keyword evidence="10" id="KW-1185">Reference proteome</keyword>
<sequence>MAVAAVGVLSVVSLAVGAAGVGLGELVGSDEGRSLLTLSRWPRTAALILSGAALAVAGLIMQQLTRNRFVAPSTAGTVDAATLGVLTSLLFFASAPVMGKVLISTAFALAGTAVFVVLIQRVQFKDVVFVPLVGLLLGGVYRAIAEFVAYREGLTQSLSVWTNGDFSGIIQGRYETLWLAGAAAVLAYAFAHHFSAAGMGRDFATGIGVDVRRVTALGLSIAAFTTAVVVVTAGAIPFLGLIVPNLVTMAIGDNLRRTLPVTAMAGAALTLACDILGRLLIFPYEIPIGSIAGVLGAVIFAALVLRKGNRYAHA</sequence>
<comment type="similarity">
    <text evidence="2">Belongs to the binding-protein-dependent transport system permease family. FecCD subfamily.</text>
</comment>
<evidence type="ECO:0000256" key="1">
    <source>
        <dbReference type="ARBA" id="ARBA00004651"/>
    </source>
</evidence>
<name>A0ABT8FZ07_9MICO</name>